<dbReference type="EMBL" id="DXAM01000107">
    <property type="protein sequence ID" value="HJA04721.1"/>
    <property type="molecule type" value="Genomic_DNA"/>
</dbReference>
<feature type="domain" description="ATPase AAA-3" evidence="4">
    <location>
        <begin position="45"/>
        <end position="175"/>
    </location>
</feature>
<evidence type="ECO:0000256" key="3">
    <source>
        <dbReference type="ARBA" id="ARBA00061607"/>
    </source>
</evidence>
<evidence type="ECO:0000259" key="5">
    <source>
        <dbReference type="Pfam" id="PF17863"/>
    </source>
</evidence>
<comment type="similarity">
    <text evidence="3">Belongs to the MoxR family.</text>
</comment>
<keyword evidence="1" id="KW-0547">Nucleotide-binding</keyword>
<comment type="caution">
    <text evidence="6">The sequence shown here is derived from an EMBL/GenBank/DDBJ whole genome shotgun (WGS) entry which is preliminary data.</text>
</comment>
<dbReference type="Pfam" id="PF07726">
    <property type="entry name" value="AAA_3"/>
    <property type="match status" value="1"/>
</dbReference>
<dbReference type="Pfam" id="PF17863">
    <property type="entry name" value="AAA_lid_2"/>
    <property type="match status" value="1"/>
</dbReference>
<dbReference type="Proteomes" id="UP000824220">
    <property type="component" value="Unassembled WGS sequence"/>
</dbReference>
<organism evidence="6 7">
    <name type="scientific">Candidatus Microbacterium stercoravium</name>
    <dbReference type="NCBI Taxonomy" id="2838697"/>
    <lineage>
        <taxon>Bacteria</taxon>
        <taxon>Bacillati</taxon>
        <taxon>Actinomycetota</taxon>
        <taxon>Actinomycetes</taxon>
        <taxon>Micrococcales</taxon>
        <taxon>Microbacteriaceae</taxon>
        <taxon>Microbacterium</taxon>
    </lineage>
</organism>
<reference evidence="6" key="1">
    <citation type="journal article" date="2021" name="PeerJ">
        <title>Extensive microbial diversity within the chicken gut microbiome revealed by metagenomics and culture.</title>
        <authorList>
            <person name="Gilroy R."/>
            <person name="Ravi A."/>
            <person name="Getino M."/>
            <person name="Pursley I."/>
            <person name="Horton D.L."/>
            <person name="Alikhan N.F."/>
            <person name="Baker D."/>
            <person name="Gharbi K."/>
            <person name="Hall N."/>
            <person name="Watson M."/>
            <person name="Adriaenssens E.M."/>
            <person name="Foster-Nyarko E."/>
            <person name="Jarju S."/>
            <person name="Secka A."/>
            <person name="Antonio M."/>
            <person name="Oren A."/>
            <person name="Chaudhuri R.R."/>
            <person name="La Ragione R."/>
            <person name="Hildebrand F."/>
            <person name="Pallen M.J."/>
        </authorList>
    </citation>
    <scope>NUCLEOTIDE SEQUENCE</scope>
    <source>
        <strain evidence="6">ChiHjej8B7-3636</strain>
    </source>
</reference>
<dbReference type="GO" id="GO:0005524">
    <property type="term" value="F:ATP binding"/>
    <property type="evidence" value="ECO:0007669"/>
    <property type="project" value="UniProtKB-KW"/>
</dbReference>
<evidence type="ECO:0000313" key="7">
    <source>
        <dbReference type="Proteomes" id="UP000824220"/>
    </source>
</evidence>
<accession>A0A9D2H6S8</accession>
<dbReference type="CDD" id="cd00009">
    <property type="entry name" value="AAA"/>
    <property type="match status" value="1"/>
</dbReference>
<dbReference type="InterPro" id="IPR050764">
    <property type="entry name" value="CbbQ/NirQ/NorQ/GpvN"/>
</dbReference>
<name>A0A9D2H6S8_9MICO</name>
<dbReference type="GO" id="GO:0016887">
    <property type="term" value="F:ATP hydrolysis activity"/>
    <property type="evidence" value="ECO:0007669"/>
    <property type="project" value="InterPro"/>
</dbReference>
<dbReference type="Gene3D" id="3.40.50.300">
    <property type="entry name" value="P-loop containing nucleotide triphosphate hydrolases"/>
    <property type="match status" value="1"/>
</dbReference>
<dbReference type="InterPro" id="IPR041628">
    <property type="entry name" value="ChlI/MoxR_AAA_lid"/>
</dbReference>
<dbReference type="InterPro" id="IPR011703">
    <property type="entry name" value="ATPase_AAA-3"/>
</dbReference>
<evidence type="ECO:0000256" key="2">
    <source>
        <dbReference type="ARBA" id="ARBA00022840"/>
    </source>
</evidence>
<gene>
    <name evidence="6" type="ORF">H9800_07645</name>
</gene>
<dbReference type="PANTHER" id="PTHR42759:SF5">
    <property type="entry name" value="METHANOL DEHYDROGENASE REGULATOR"/>
    <property type="match status" value="1"/>
</dbReference>
<evidence type="ECO:0000313" key="6">
    <source>
        <dbReference type="EMBL" id="HJA04721.1"/>
    </source>
</evidence>
<evidence type="ECO:0000256" key="1">
    <source>
        <dbReference type="ARBA" id="ARBA00022741"/>
    </source>
</evidence>
<dbReference type="FunFam" id="3.40.50.300:FF:000640">
    <property type="entry name" value="MoxR family ATPase"/>
    <property type="match status" value="1"/>
</dbReference>
<dbReference type="Gene3D" id="1.10.8.80">
    <property type="entry name" value="Magnesium chelatase subunit I, C-Terminal domain"/>
    <property type="match status" value="1"/>
</dbReference>
<dbReference type="PIRSF" id="PIRSF002849">
    <property type="entry name" value="AAA_ATPase_chaperone_MoxR_prd"/>
    <property type="match status" value="1"/>
</dbReference>
<proteinExistence type="inferred from homology"/>
<feature type="domain" description="ChlI/MoxR AAA lid" evidence="5">
    <location>
        <begin position="237"/>
        <end position="306"/>
    </location>
</feature>
<dbReference type="InterPro" id="IPR027417">
    <property type="entry name" value="P-loop_NTPase"/>
</dbReference>
<reference evidence="6" key="2">
    <citation type="submission" date="2021-04" db="EMBL/GenBank/DDBJ databases">
        <authorList>
            <person name="Gilroy R."/>
        </authorList>
    </citation>
    <scope>NUCLEOTIDE SEQUENCE</scope>
    <source>
        <strain evidence="6">ChiHjej8B7-3636</strain>
    </source>
</reference>
<evidence type="ECO:0000259" key="4">
    <source>
        <dbReference type="Pfam" id="PF07726"/>
    </source>
</evidence>
<protein>
    <submittedName>
        <fullName evidence="6">MoxR family ATPase</fullName>
    </submittedName>
</protein>
<sequence>MAEATITPEEFRETTTRISDAVRRVIDGKDHAIRSAIVVLLAEGHLLVEDVPGVGKTMLARTLAATIDADVRRIQFTPDLLPGDVTGVSVFSPSSRAFEFTRGAVFANVVIADEINRSSPKTQSALLEAMEERQVTVDGRTHALPDPFLVIATQNPLEMDGTYALPEAQLDRFMMRISMGYPDADAEVLMLRQRDTQNPLSEIRPVVSLDGVARLVDFARRVHVSPLVETYAVALAQATRSHPDLRLGASPRATLQLVRAAKAWAALQGRDYVIPDDVSGLVRSVFGHRLIPQRHAAAGRRSADPVPRVLDQIVQAVAVPVAV</sequence>
<dbReference type="PANTHER" id="PTHR42759">
    <property type="entry name" value="MOXR FAMILY PROTEIN"/>
    <property type="match status" value="1"/>
</dbReference>
<keyword evidence="2" id="KW-0067">ATP-binding</keyword>
<dbReference type="SUPFAM" id="SSF52540">
    <property type="entry name" value="P-loop containing nucleoside triphosphate hydrolases"/>
    <property type="match status" value="1"/>
</dbReference>
<dbReference type="AlphaFoldDB" id="A0A9D2H6S8"/>